<proteinExistence type="predicted"/>
<evidence type="ECO:0000313" key="1">
    <source>
        <dbReference type="EMBL" id="PKI66261.1"/>
    </source>
</evidence>
<reference evidence="1 2" key="1">
    <citation type="submission" date="2017-11" db="EMBL/GenBank/DDBJ databases">
        <title>De-novo sequencing of pomegranate (Punica granatum L.) genome.</title>
        <authorList>
            <person name="Akparov Z."/>
            <person name="Amiraslanov A."/>
            <person name="Hajiyeva S."/>
            <person name="Abbasov M."/>
            <person name="Kaur K."/>
            <person name="Hamwieh A."/>
            <person name="Solovyev V."/>
            <person name="Salamov A."/>
            <person name="Braich B."/>
            <person name="Kosarev P."/>
            <person name="Mahmoud A."/>
            <person name="Hajiyev E."/>
            <person name="Babayeva S."/>
            <person name="Izzatullayeva V."/>
            <person name="Mammadov A."/>
            <person name="Mammadov A."/>
            <person name="Sharifova S."/>
            <person name="Ojaghi J."/>
            <person name="Eynullazada K."/>
            <person name="Bayramov B."/>
            <person name="Abdulazimova A."/>
            <person name="Shahmuradov I."/>
        </authorList>
    </citation>
    <scope>NUCLEOTIDE SEQUENCE [LARGE SCALE GENOMIC DNA]</scope>
    <source>
        <strain evidence="2">cv. AG2017</strain>
        <tissue evidence="1">Leaf</tissue>
    </source>
</reference>
<organism evidence="1 2">
    <name type="scientific">Punica granatum</name>
    <name type="common">Pomegranate</name>
    <dbReference type="NCBI Taxonomy" id="22663"/>
    <lineage>
        <taxon>Eukaryota</taxon>
        <taxon>Viridiplantae</taxon>
        <taxon>Streptophyta</taxon>
        <taxon>Embryophyta</taxon>
        <taxon>Tracheophyta</taxon>
        <taxon>Spermatophyta</taxon>
        <taxon>Magnoliopsida</taxon>
        <taxon>eudicotyledons</taxon>
        <taxon>Gunneridae</taxon>
        <taxon>Pentapetalae</taxon>
        <taxon>rosids</taxon>
        <taxon>malvids</taxon>
        <taxon>Myrtales</taxon>
        <taxon>Lythraceae</taxon>
        <taxon>Punica</taxon>
    </lineage>
</organism>
<dbReference type="OrthoDB" id="768690at2759"/>
<dbReference type="PANTHER" id="PTHR33512:SF4">
    <property type="entry name" value="PROTEIN, PUTATIVE (DUF1191)-RELATED"/>
    <property type="match status" value="1"/>
</dbReference>
<comment type="caution">
    <text evidence="1">The sequence shown here is derived from an EMBL/GenBank/DDBJ whole genome shotgun (WGS) entry which is preliminary data.</text>
</comment>
<name>A0A2I0KCI4_PUNGR</name>
<sequence>MARHLLLFYSVTAILLPSSALCFDSITGNSLDSSVQESAFKTITRHRPHTGFLYRAILPPNFAGMEVSVVRLRTKTLWRKGTNFSSFSIPPRTVPVPHVKRLIIVYQDMGNWSSQLYAVPGYSFLTPVVGFTVYDATNVSSEKITRINLEPVGGPISIRLQYSTHPGNRFSGQRCASFHINGTISFSKVRFPNTCYAEGQGRFSIMIPIERNRGCAASWIIGLGIGLVGMVLVCYVGVMLYRLSTRKKVRVMEREADEGELFGTVWVGGSKMPSATVTRTQPVLENGGFS</sequence>
<evidence type="ECO:0000313" key="2">
    <source>
        <dbReference type="Proteomes" id="UP000233551"/>
    </source>
</evidence>
<dbReference type="InterPro" id="IPR010605">
    <property type="entry name" value="DUF1191"/>
</dbReference>
<dbReference type="EMBL" id="PGOL01000682">
    <property type="protein sequence ID" value="PKI66261.1"/>
    <property type="molecule type" value="Genomic_DNA"/>
</dbReference>
<dbReference type="STRING" id="22663.A0A2I0KCI4"/>
<dbReference type="GO" id="GO:0016020">
    <property type="term" value="C:membrane"/>
    <property type="evidence" value="ECO:0007669"/>
    <property type="project" value="TreeGrafter"/>
</dbReference>
<dbReference type="Pfam" id="PF06697">
    <property type="entry name" value="DUF1191"/>
    <property type="match status" value="1"/>
</dbReference>
<protein>
    <submittedName>
        <fullName evidence="1">Uncharacterized protein</fullName>
    </submittedName>
</protein>
<dbReference type="GeneID" id="116193005"/>
<gene>
    <name evidence="1" type="ORF">CRG98_013342</name>
</gene>
<accession>A0A2I0KCI4</accession>
<dbReference type="Proteomes" id="UP000233551">
    <property type="component" value="Unassembled WGS sequence"/>
</dbReference>
<keyword evidence="2" id="KW-1185">Reference proteome</keyword>
<dbReference type="AlphaFoldDB" id="A0A2I0KCI4"/>
<dbReference type="PANTHER" id="PTHR33512">
    <property type="entry name" value="PROTEIN, PUTATIVE (DUF1191)-RELATED"/>
    <property type="match status" value="1"/>
</dbReference>